<dbReference type="PANTHER" id="PTHR43395:SF1">
    <property type="entry name" value="CHEMOTAXIS PROTEIN CHEA"/>
    <property type="match status" value="1"/>
</dbReference>
<dbReference type="GO" id="GO:0004673">
    <property type="term" value="F:protein histidine kinase activity"/>
    <property type="evidence" value="ECO:0007669"/>
    <property type="project" value="UniProtKB-EC"/>
</dbReference>
<evidence type="ECO:0000256" key="1">
    <source>
        <dbReference type="ARBA" id="ARBA00000085"/>
    </source>
</evidence>
<keyword evidence="13" id="KW-1185">Reference proteome</keyword>
<feature type="domain" description="Histidine kinase" evidence="9">
    <location>
        <begin position="445"/>
        <end position="647"/>
    </location>
</feature>
<comment type="catalytic activity">
    <reaction evidence="1">
        <text>ATP + protein L-histidine = ADP + protein N-phospho-L-histidine.</text>
        <dbReference type="EC" id="2.7.13.3"/>
    </reaction>
</comment>
<sequence>MTDDLVRQFVPEAYELLETATTALLELERKPADEGAVNRVFRAIHTLKGTAGIFDIPAFIRLAHAAEDLLGAVREREVQLDAEMVDALLAGADLLGGWIGHLEAHGALPADAAEAGLHYAGIYRGRLAPAGAAGAPTGGPSAPVDGAAQADPAALFSEEGRREAHAAWRDSDGAAAPVALTYRPEGDCFYKGEDPLHLIRQVPELHDLKILQAGGDTDLNGLDPFACSLHFEALTTAPMPELEHLFRFVREQVSFLPLAGDSLLGGRCPSPGPARNGVADPVANLSAEGRAIADVQLLAFDRDPGSPDWRTQLPAAVETLARVFEAHDIDLRDDLARACDQALDSGVPDPLHALLRSRTAAREQAATATDAANAAAPSPGPQPAEQAMAGERVLKVEQHRVDTLMDLVGELIVAKNALPYLAKRAESGIGARELAREIKAQFGALDRISQGMQNAIMAVRMMPVGTLFQRYPRLVRDTARKLGKQIDLRLDGEDTEADKNVIEALADPLLHIIRNALDHGVELPEARAAAGKPERATLTVKAFQEGDRVCIEVSDDGGGIAPDRVRAKAVQKGLVDETRAAAMSDEEVVQLVFLPGFSTRDEASDLSGRGVGMDVVRSTVERFGGDVGLHSLPGSGTTVRLRLPLSMAVTRVMMIEIDRGLFGIPVEYVSETLRLMPERVRRFKHAETFLLRDELVPLVRLREKLSMEPDGRARESEAVLVCRVNGAPVGLVVDDFNVGMDVVLKPLNGILAGMPGLSGTSVLGNGEILLILNLKELV</sequence>
<feature type="domain" description="CheW-like" evidence="10">
    <location>
        <begin position="649"/>
        <end position="778"/>
    </location>
</feature>
<dbReference type="PROSITE" id="PS50894">
    <property type="entry name" value="HPT"/>
    <property type="match status" value="1"/>
</dbReference>
<dbReference type="CDD" id="cd00088">
    <property type="entry name" value="HPT"/>
    <property type="match status" value="1"/>
</dbReference>
<dbReference type="SUPFAM" id="SSF55874">
    <property type="entry name" value="ATPase domain of HSP90 chaperone/DNA topoisomerase II/histidine kinase"/>
    <property type="match status" value="1"/>
</dbReference>
<dbReference type="Gene3D" id="3.30.565.10">
    <property type="entry name" value="Histidine kinase-like ATPase, C-terminal domain"/>
    <property type="match status" value="1"/>
</dbReference>
<dbReference type="InterPro" id="IPR037006">
    <property type="entry name" value="CheA-like_homodim_sf"/>
</dbReference>
<dbReference type="PANTHER" id="PTHR43395">
    <property type="entry name" value="SENSOR HISTIDINE KINASE CHEA"/>
    <property type="match status" value="1"/>
</dbReference>
<evidence type="ECO:0000256" key="6">
    <source>
        <dbReference type="ARBA" id="ARBA00023012"/>
    </source>
</evidence>
<dbReference type="InterPro" id="IPR004105">
    <property type="entry name" value="CheA-like_dim"/>
</dbReference>
<evidence type="ECO:0000259" key="9">
    <source>
        <dbReference type="PROSITE" id="PS50109"/>
    </source>
</evidence>
<evidence type="ECO:0000259" key="10">
    <source>
        <dbReference type="PROSITE" id="PS50851"/>
    </source>
</evidence>
<gene>
    <name evidence="12" type="ORF">ACFOGJ_00885</name>
</gene>
<keyword evidence="4 12" id="KW-0808">Transferase</keyword>
<feature type="compositionally biased region" description="Low complexity" evidence="8">
    <location>
        <begin position="362"/>
        <end position="385"/>
    </location>
</feature>
<dbReference type="Pfam" id="PF01627">
    <property type="entry name" value="Hpt"/>
    <property type="match status" value="1"/>
</dbReference>
<dbReference type="SMART" id="SM01231">
    <property type="entry name" value="H-kinase_dim"/>
    <property type="match status" value="1"/>
</dbReference>
<organism evidence="12 13">
    <name type="scientific">Marinibaculum pumilum</name>
    <dbReference type="NCBI Taxonomy" id="1766165"/>
    <lineage>
        <taxon>Bacteria</taxon>
        <taxon>Pseudomonadati</taxon>
        <taxon>Pseudomonadota</taxon>
        <taxon>Alphaproteobacteria</taxon>
        <taxon>Rhodospirillales</taxon>
        <taxon>Rhodospirillaceae</taxon>
        <taxon>Marinibaculum</taxon>
    </lineage>
</organism>
<keyword evidence="6" id="KW-0902">Two-component regulatory system</keyword>
<dbReference type="Proteomes" id="UP001595528">
    <property type="component" value="Unassembled WGS sequence"/>
</dbReference>
<dbReference type="SMART" id="SM00387">
    <property type="entry name" value="HATPase_c"/>
    <property type="match status" value="1"/>
</dbReference>
<accession>A0ABV7KUF7</accession>
<evidence type="ECO:0000313" key="13">
    <source>
        <dbReference type="Proteomes" id="UP001595528"/>
    </source>
</evidence>
<dbReference type="Gene3D" id="1.10.287.560">
    <property type="entry name" value="Histidine kinase CheA-like, homodimeric domain"/>
    <property type="match status" value="1"/>
</dbReference>
<keyword evidence="3 7" id="KW-0597">Phosphoprotein</keyword>
<dbReference type="Gene3D" id="2.30.30.40">
    <property type="entry name" value="SH3 Domains"/>
    <property type="match status" value="1"/>
</dbReference>
<evidence type="ECO:0000256" key="5">
    <source>
        <dbReference type="ARBA" id="ARBA00022777"/>
    </source>
</evidence>
<dbReference type="InterPro" id="IPR005467">
    <property type="entry name" value="His_kinase_dom"/>
</dbReference>
<dbReference type="PROSITE" id="PS50851">
    <property type="entry name" value="CHEW"/>
    <property type="match status" value="1"/>
</dbReference>
<evidence type="ECO:0000256" key="4">
    <source>
        <dbReference type="ARBA" id="ARBA00022679"/>
    </source>
</evidence>
<dbReference type="CDD" id="cd16916">
    <property type="entry name" value="HATPase_CheA-like"/>
    <property type="match status" value="1"/>
</dbReference>
<feature type="region of interest" description="Disordered" evidence="8">
    <location>
        <begin position="358"/>
        <end position="385"/>
    </location>
</feature>
<dbReference type="InterPro" id="IPR036061">
    <property type="entry name" value="CheW-like_dom_sf"/>
</dbReference>
<evidence type="ECO:0000256" key="8">
    <source>
        <dbReference type="SAM" id="MobiDB-lite"/>
    </source>
</evidence>
<dbReference type="SUPFAM" id="SSF47384">
    <property type="entry name" value="Homodimeric domain of signal transducing histidine kinase"/>
    <property type="match status" value="1"/>
</dbReference>
<dbReference type="PRINTS" id="PR00344">
    <property type="entry name" value="BCTRLSENSOR"/>
</dbReference>
<comment type="caution">
    <text evidence="12">The sequence shown here is derived from an EMBL/GenBank/DDBJ whole genome shotgun (WGS) entry which is preliminary data.</text>
</comment>
<dbReference type="RefSeq" id="WP_379897497.1">
    <property type="nucleotide sequence ID" value="NZ_JBHRTR010000004.1"/>
</dbReference>
<dbReference type="InterPro" id="IPR036097">
    <property type="entry name" value="HisK_dim/P_sf"/>
</dbReference>
<dbReference type="SUPFAM" id="SSF50341">
    <property type="entry name" value="CheW-like"/>
    <property type="match status" value="1"/>
</dbReference>
<keyword evidence="5" id="KW-0418">Kinase</keyword>
<evidence type="ECO:0000256" key="2">
    <source>
        <dbReference type="ARBA" id="ARBA00012438"/>
    </source>
</evidence>
<dbReference type="Pfam" id="PF02518">
    <property type="entry name" value="HATPase_c"/>
    <property type="match status" value="1"/>
</dbReference>
<reference evidence="13" key="1">
    <citation type="journal article" date="2019" name="Int. J. Syst. Evol. Microbiol.">
        <title>The Global Catalogue of Microorganisms (GCM) 10K type strain sequencing project: providing services to taxonomists for standard genome sequencing and annotation.</title>
        <authorList>
            <consortium name="The Broad Institute Genomics Platform"/>
            <consortium name="The Broad Institute Genome Sequencing Center for Infectious Disease"/>
            <person name="Wu L."/>
            <person name="Ma J."/>
        </authorList>
    </citation>
    <scope>NUCLEOTIDE SEQUENCE [LARGE SCALE GENOMIC DNA]</scope>
    <source>
        <strain evidence="13">KCTC 42964</strain>
    </source>
</reference>
<dbReference type="Gene3D" id="1.20.120.160">
    <property type="entry name" value="HPT domain"/>
    <property type="match status" value="1"/>
</dbReference>
<dbReference type="InterPro" id="IPR002545">
    <property type="entry name" value="CheW-lke_dom"/>
</dbReference>
<dbReference type="InterPro" id="IPR036890">
    <property type="entry name" value="HATPase_C_sf"/>
</dbReference>
<dbReference type="EMBL" id="JBHRTR010000004">
    <property type="protein sequence ID" value="MFC3225765.1"/>
    <property type="molecule type" value="Genomic_DNA"/>
</dbReference>
<dbReference type="InterPro" id="IPR004358">
    <property type="entry name" value="Sig_transdc_His_kin-like_C"/>
</dbReference>
<feature type="modified residue" description="Phosphohistidine" evidence="7">
    <location>
        <position position="45"/>
    </location>
</feature>
<name>A0ABV7KUF7_9PROT</name>
<dbReference type="PROSITE" id="PS50109">
    <property type="entry name" value="HIS_KIN"/>
    <property type="match status" value="1"/>
</dbReference>
<protein>
    <recommendedName>
        <fullName evidence="2">histidine kinase</fullName>
        <ecNumber evidence="2">2.7.13.3</ecNumber>
    </recommendedName>
</protein>
<evidence type="ECO:0000313" key="12">
    <source>
        <dbReference type="EMBL" id="MFC3225765.1"/>
    </source>
</evidence>
<dbReference type="InterPro" id="IPR003594">
    <property type="entry name" value="HATPase_dom"/>
</dbReference>
<dbReference type="EC" id="2.7.13.3" evidence="2"/>
<dbReference type="SMART" id="SM00260">
    <property type="entry name" value="CheW"/>
    <property type="match status" value="1"/>
</dbReference>
<dbReference type="SUPFAM" id="SSF47226">
    <property type="entry name" value="Histidine-containing phosphotransfer domain, HPT domain"/>
    <property type="match status" value="1"/>
</dbReference>
<dbReference type="Pfam" id="PF01584">
    <property type="entry name" value="CheW"/>
    <property type="match status" value="1"/>
</dbReference>
<dbReference type="Pfam" id="PF02895">
    <property type="entry name" value="H-kinase_dim"/>
    <property type="match status" value="1"/>
</dbReference>
<evidence type="ECO:0000256" key="7">
    <source>
        <dbReference type="PROSITE-ProRule" id="PRU00110"/>
    </source>
</evidence>
<proteinExistence type="predicted"/>
<dbReference type="InterPro" id="IPR008207">
    <property type="entry name" value="Sig_transdc_His_kin_Hpt_dom"/>
</dbReference>
<feature type="domain" description="HPt" evidence="11">
    <location>
        <begin position="1"/>
        <end position="102"/>
    </location>
</feature>
<dbReference type="SMART" id="SM00073">
    <property type="entry name" value="HPT"/>
    <property type="match status" value="1"/>
</dbReference>
<dbReference type="InterPro" id="IPR036641">
    <property type="entry name" value="HPT_dom_sf"/>
</dbReference>
<evidence type="ECO:0000256" key="3">
    <source>
        <dbReference type="ARBA" id="ARBA00022553"/>
    </source>
</evidence>
<evidence type="ECO:0000259" key="11">
    <source>
        <dbReference type="PROSITE" id="PS50894"/>
    </source>
</evidence>
<dbReference type="InterPro" id="IPR051315">
    <property type="entry name" value="Bact_Chemotaxis_CheA"/>
</dbReference>